<dbReference type="GO" id="GO:0003729">
    <property type="term" value="F:mRNA binding"/>
    <property type="evidence" value="ECO:0007669"/>
    <property type="project" value="TreeGrafter"/>
</dbReference>
<evidence type="ECO:0000256" key="2">
    <source>
        <dbReference type="ARBA" id="ARBA00011838"/>
    </source>
</evidence>
<dbReference type="Proteomes" id="UP000001520">
    <property type="component" value="Chromosome"/>
</dbReference>
<dbReference type="Gene3D" id="3.90.1180.10">
    <property type="entry name" value="Ribosomal protein L13"/>
    <property type="match status" value="1"/>
</dbReference>
<dbReference type="AlphaFoldDB" id="D3PAY4"/>
<reference evidence="9 10" key="1">
    <citation type="journal article" date="2010" name="DNA Res.">
        <title>Bacterial lifestyle in a deep-sea hydrothermal vent chimney revealed by the genome sequence of the thermophilic bacterium Deferribacter desulfuricans SSM1.</title>
        <authorList>
            <person name="Takaki Y."/>
            <person name="Shimamura S."/>
            <person name="Nakagawa S."/>
            <person name="Fukuhara Y."/>
            <person name="Horikawa H."/>
            <person name="Ankai A."/>
            <person name="Harada T."/>
            <person name="Hosoyama A."/>
            <person name="Oguchi A."/>
            <person name="Fukui S."/>
            <person name="Fujita N."/>
            <person name="Takami H."/>
            <person name="Takai K."/>
        </authorList>
    </citation>
    <scope>NUCLEOTIDE SEQUENCE [LARGE SCALE GENOMIC DNA]</scope>
    <source>
        <strain evidence="10">DSM 14783 / JCM 11476 / NBRC 101012 / SSM1</strain>
    </source>
</reference>
<keyword evidence="4 6" id="KW-0687">Ribonucleoprotein</keyword>
<comment type="function">
    <text evidence="6 8">This protein is one of the early assembly proteins of the 50S ribosomal subunit, although it is not seen to bind rRNA by itself. It is important during the early stages of 50S assembly.</text>
</comment>
<dbReference type="STRING" id="639282.DEFDS_0249"/>
<comment type="similarity">
    <text evidence="1 6 7">Belongs to the universal ribosomal protein uL13 family.</text>
</comment>
<gene>
    <name evidence="6 8 9" type="primary">rplM</name>
    <name evidence="9" type="ordered locus">DEFDS_0249</name>
</gene>
<evidence type="ECO:0000256" key="5">
    <source>
        <dbReference type="ARBA" id="ARBA00035201"/>
    </source>
</evidence>
<evidence type="ECO:0000256" key="1">
    <source>
        <dbReference type="ARBA" id="ARBA00006227"/>
    </source>
</evidence>
<keyword evidence="10" id="KW-1185">Reference proteome</keyword>
<dbReference type="InterPro" id="IPR036899">
    <property type="entry name" value="Ribosomal_uL13_sf"/>
</dbReference>
<dbReference type="SUPFAM" id="SSF52161">
    <property type="entry name" value="Ribosomal protein L13"/>
    <property type="match status" value="1"/>
</dbReference>
<dbReference type="InterPro" id="IPR005823">
    <property type="entry name" value="Ribosomal_uL13_bac-type"/>
</dbReference>
<dbReference type="HAMAP" id="MF_01366">
    <property type="entry name" value="Ribosomal_uL13"/>
    <property type="match status" value="1"/>
</dbReference>
<evidence type="ECO:0000256" key="6">
    <source>
        <dbReference type="HAMAP-Rule" id="MF_01366"/>
    </source>
</evidence>
<dbReference type="GO" id="GO:0022625">
    <property type="term" value="C:cytosolic large ribosomal subunit"/>
    <property type="evidence" value="ECO:0007669"/>
    <property type="project" value="TreeGrafter"/>
</dbReference>
<dbReference type="HOGENOM" id="CLU_082184_2_2_0"/>
<dbReference type="PROSITE" id="PS00783">
    <property type="entry name" value="RIBOSOMAL_L13"/>
    <property type="match status" value="1"/>
</dbReference>
<accession>D3PAY4</accession>
<dbReference type="GO" id="GO:0006412">
    <property type="term" value="P:translation"/>
    <property type="evidence" value="ECO:0007669"/>
    <property type="project" value="UniProtKB-UniRule"/>
</dbReference>
<dbReference type="RefSeq" id="WP_013007005.1">
    <property type="nucleotide sequence ID" value="NC_013939.1"/>
</dbReference>
<dbReference type="FunFam" id="3.90.1180.10:FF:000001">
    <property type="entry name" value="50S ribosomal protein L13"/>
    <property type="match status" value="1"/>
</dbReference>
<dbReference type="PIRSF" id="PIRSF002181">
    <property type="entry name" value="Ribosomal_L13"/>
    <property type="match status" value="1"/>
</dbReference>
<dbReference type="eggNOG" id="COG0102">
    <property type="taxonomic scope" value="Bacteria"/>
</dbReference>
<proteinExistence type="inferred from homology"/>
<dbReference type="PANTHER" id="PTHR11545">
    <property type="entry name" value="RIBOSOMAL PROTEIN L13"/>
    <property type="match status" value="1"/>
</dbReference>
<dbReference type="GO" id="GO:0003735">
    <property type="term" value="F:structural constituent of ribosome"/>
    <property type="evidence" value="ECO:0007669"/>
    <property type="project" value="InterPro"/>
</dbReference>
<evidence type="ECO:0000313" key="9">
    <source>
        <dbReference type="EMBL" id="BAI79757.1"/>
    </source>
</evidence>
<dbReference type="InterPro" id="IPR023563">
    <property type="entry name" value="Ribosomal_uL13_CS"/>
</dbReference>
<evidence type="ECO:0000256" key="7">
    <source>
        <dbReference type="RuleBase" id="RU003877"/>
    </source>
</evidence>
<evidence type="ECO:0000313" key="10">
    <source>
        <dbReference type="Proteomes" id="UP000001520"/>
    </source>
</evidence>
<protein>
    <recommendedName>
        <fullName evidence="5 6">Large ribosomal subunit protein uL13</fullName>
    </recommendedName>
</protein>
<evidence type="ECO:0000256" key="4">
    <source>
        <dbReference type="ARBA" id="ARBA00023274"/>
    </source>
</evidence>
<dbReference type="CDD" id="cd00392">
    <property type="entry name" value="Ribosomal_L13"/>
    <property type="match status" value="1"/>
</dbReference>
<sequence>MKTTWAKPDIEKKWYLVDAEGKTLGRLASKIAKILMGKNKPIYTPFIDTGDFVVVINADKIHVTGDKLKSKIYYRHSGYLGGLKQRTLEEMLDKKPEEVLRLAVKRMLPKNRLGRKMLKKLKIYASNEHPHAAQQPEKIEL</sequence>
<dbReference type="InterPro" id="IPR005822">
    <property type="entry name" value="Ribosomal_uL13"/>
</dbReference>
<dbReference type="PANTHER" id="PTHR11545:SF2">
    <property type="entry name" value="LARGE RIBOSOMAL SUBUNIT PROTEIN UL13M"/>
    <property type="match status" value="1"/>
</dbReference>
<dbReference type="Pfam" id="PF00572">
    <property type="entry name" value="Ribosomal_L13"/>
    <property type="match status" value="1"/>
</dbReference>
<keyword evidence="3 6" id="KW-0689">Ribosomal protein</keyword>
<name>D3PAY4_DEFDS</name>
<dbReference type="GO" id="GO:0017148">
    <property type="term" value="P:negative regulation of translation"/>
    <property type="evidence" value="ECO:0007669"/>
    <property type="project" value="TreeGrafter"/>
</dbReference>
<dbReference type="EMBL" id="AP011529">
    <property type="protein sequence ID" value="BAI79757.1"/>
    <property type="molecule type" value="Genomic_DNA"/>
</dbReference>
<organism evidence="9 10">
    <name type="scientific">Deferribacter desulfuricans (strain DSM 14783 / JCM 11476 / NBRC 101012 / SSM1)</name>
    <dbReference type="NCBI Taxonomy" id="639282"/>
    <lineage>
        <taxon>Bacteria</taxon>
        <taxon>Pseudomonadati</taxon>
        <taxon>Deferribacterota</taxon>
        <taxon>Deferribacteres</taxon>
        <taxon>Deferribacterales</taxon>
        <taxon>Deferribacteraceae</taxon>
        <taxon>Deferribacter</taxon>
    </lineage>
</organism>
<dbReference type="NCBIfam" id="TIGR01066">
    <property type="entry name" value="rplM_bact"/>
    <property type="match status" value="1"/>
</dbReference>
<comment type="subunit">
    <text evidence="2 6">Part of the 50S ribosomal subunit.</text>
</comment>
<dbReference type="KEGG" id="ddf:DEFDS_0249"/>
<evidence type="ECO:0000256" key="8">
    <source>
        <dbReference type="RuleBase" id="RU003878"/>
    </source>
</evidence>
<dbReference type="OrthoDB" id="9801330at2"/>
<evidence type="ECO:0000256" key="3">
    <source>
        <dbReference type="ARBA" id="ARBA00022980"/>
    </source>
</evidence>